<dbReference type="EMBL" id="FUWM01000018">
    <property type="protein sequence ID" value="SJZ89520.1"/>
    <property type="molecule type" value="Genomic_DNA"/>
</dbReference>
<gene>
    <name evidence="6" type="ORF">SAMN02745118_02131</name>
</gene>
<dbReference type="CDD" id="cd10551">
    <property type="entry name" value="PsrB"/>
    <property type="match status" value="1"/>
</dbReference>
<dbReference type="GO" id="GO:0051539">
    <property type="term" value="F:4 iron, 4 sulfur cluster binding"/>
    <property type="evidence" value="ECO:0007669"/>
    <property type="project" value="UniProtKB-KW"/>
</dbReference>
<keyword evidence="1" id="KW-0004">4Fe-4S</keyword>
<keyword evidence="3" id="KW-0408">Iron</keyword>
<keyword evidence="2" id="KW-0479">Metal-binding</keyword>
<evidence type="ECO:0000259" key="5">
    <source>
        <dbReference type="PROSITE" id="PS51379"/>
    </source>
</evidence>
<dbReference type="GO" id="GO:0046872">
    <property type="term" value="F:metal ion binding"/>
    <property type="evidence" value="ECO:0007669"/>
    <property type="project" value="UniProtKB-KW"/>
</dbReference>
<dbReference type="STRING" id="142842.SAMN02745118_02131"/>
<evidence type="ECO:0000256" key="3">
    <source>
        <dbReference type="ARBA" id="ARBA00023004"/>
    </source>
</evidence>
<dbReference type="OrthoDB" id="9810688at2"/>
<feature type="domain" description="4Fe-4S ferredoxin-type" evidence="5">
    <location>
        <begin position="49"/>
        <end position="80"/>
    </location>
</feature>
<keyword evidence="7" id="KW-1185">Reference proteome</keyword>
<evidence type="ECO:0000256" key="4">
    <source>
        <dbReference type="ARBA" id="ARBA00023014"/>
    </source>
</evidence>
<dbReference type="InterPro" id="IPR050954">
    <property type="entry name" value="ET_IronSulfur_Cluster-Binding"/>
</dbReference>
<sequence length="240" mass="27076">MAKYVMVIDLHKCAGCGACVISCKNENNVQEGFYWGHYTHKTVGKFPNVNYEFIPTLCNHCDNAPCVEVCPVGAMHKDEDGTGMVLHDPDKCIGCKRCQKADPYGVINFNKEKAHPFWRDNEKIIPKVTSSGKEVTKAVGEIPPYYNPARANTTDRDKTYDGVRRKGVVEKCLLCDHRVKEGLKPYCVTACPADARVIGNLDDNNSEANKLLKKYKSFRLKESLGTEPRVYYIRDFNSQK</sequence>
<dbReference type="RefSeq" id="WP_078810579.1">
    <property type="nucleotide sequence ID" value="NZ_FUWM01000018.1"/>
</dbReference>
<dbReference type="Gene3D" id="3.30.70.20">
    <property type="match status" value="2"/>
</dbReference>
<dbReference type="Proteomes" id="UP000190625">
    <property type="component" value="Unassembled WGS sequence"/>
</dbReference>
<dbReference type="PANTHER" id="PTHR43177:SF3">
    <property type="entry name" value="PROTEIN NRFC HOMOLOG"/>
    <property type="match status" value="1"/>
</dbReference>
<dbReference type="SUPFAM" id="SSF54862">
    <property type="entry name" value="4Fe-4S ferredoxins"/>
    <property type="match status" value="1"/>
</dbReference>
<evidence type="ECO:0000256" key="1">
    <source>
        <dbReference type="ARBA" id="ARBA00022485"/>
    </source>
</evidence>
<dbReference type="InterPro" id="IPR017896">
    <property type="entry name" value="4Fe4S_Fe-S-bd"/>
</dbReference>
<dbReference type="AlphaFoldDB" id="A0A1T4PD82"/>
<reference evidence="7" key="1">
    <citation type="submission" date="2017-02" db="EMBL/GenBank/DDBJ databases">
        <authorList>
            <person name="Varghese N."/>
            <person name="Submissions S."/>
        </authorList>
    </citation>
    <scope>NUCLEOTIDE SEQUENCE [LARGE SCALE GENOMIC DNA]</scope>
    <source>
        <strain evidence="7">ATCC BAA-73</strain>
    </source>
</reference>
<dbReference type="Pfam" id="PF12800">
    <property type="entry name" value="Fer4_4"/>
    <property type="match status" value="1"/>
</dbReference>
<feature type="domain" description="4Fe-4S ferredoxin-type" evidence="5">
    <location>
        <begin position="4"/>
        <end position="33"/>
    </location>
</feature>
<organism evidence="6 7">
    <name type="scientific">Selenihalanaerobacter shriftii</name>
    <dbReference type="NCBI Taxonomy" id="142842"/>
    <lineage>
        <taxon>Bacteria</taxon>
        <taxon>Bacillati</taxon>
        <taxon>Bacillota</taxon>
        <taxon>Clostridia</taxon>
        <taxon>Halanaerobiales</taxon>
        <taxon>Halobacteroidaceae</taxon>
        <taxon>Selenihalanaerobacter</taxon>
    </lineage>
</organism>
<evidence type="ECO:0000313" key="7">
    <source>
        <dbReference type="Proteomes" id="UP000190625"/>
    </source>
</evidence>
<feature type="domain" description="4Fe-4S ferredoxin-type" evidence="5">
    <location>
        <begin position="83"/>
        <end position="112"/>
    </location>
</feature>
<dbReference type="Pfam" id="PF13247">
    <property type="entry name" value="Fer4_11"/>
    <property type="match status" value="2"/>
</dbReference>
<name>A0A1T4PD82_9FIRM</name>
<keyword evidence="4" id="KW-0411">Iron-sulfur</keyword>
<evidence type="ECO:0000256" key="2">
    <source>
        <dbReference type="ARBA" id="ARBA00022723"/>
    </source>
</evidence>
<evidence type="ECO:0000313" key="6">
    <source>
        <dbReference type="EMBL" id="SJZ89520.1"/>
    </source>
</evidence>
<proteinExistence type="predicted"/>
<dbReference type="PROSITE" id="PS51379">
    <property type="entry name" value="4FE4S_FER_2"/>
    <property type="match status" value="3"/>
</dbReference>
<protein>
    <submittedName>
        <fullName evidence="6">Prokaryotic molybdopterin-containing oxidoreductase family, iron-sulfur binding subunit</fullName>
    </submittedName>
</protein>
<accession>A0A1T4PD82</accession>
<dbReference type="PANTHER" id="PTHR43177">
    <property type="entry name" value="PROTEIN NRFC"/>
    <property type="match status" value="1"/>
</dbReference>